<evidence type="ECO:0000256" key="1">
    <source>
        <dbReference type="SAM" id="Phobius"/>
    </source>
</evidence>
<dbReference type="EMBL" id="CP098502">
    <property type="protein sequence ID" value="UTI66136.1"/>
    <property type="molecule type" value="Genomic_DNA"/>
</dbReference>
<keyword evidence="1" id="KW-1133">Transmembrane helix</keyword>
<keyword evidence="1" id="KW-0472">Membrane</keyword>
<feature type="transmembrane region" description="Helical" evidence="1">
    <location>
        <begin position="28"/>
        <end position="46"/>
    </location>
</feature>
<evidence type="ECO:0000313" key="2">
    <source>
        <dbReference type="EMBL" id="UTI66136.1"/>
    </source>
</evidence>
<protein>
    <submittedName>
        <fullName evidence="2">Uncharacterized protein</fullName>
    </submittedName>
</protein>
<name>A0ABY5DY97_9ACTN</name>
<keyword evidence="1" id="KW-0812">Transmembrane</keyword>
<sequence>MTSQLASVLAAASTTNFGHNLGEQAKGLAVALFLAVAGLVALPVLGRRDVNGGVVLALLVIVLGGFVFAQGSVQQVIVSLWRSMVV</sequence>
<feature type="transmembrane region" description="Helical" evidence="1">
    <location>
        <begin position="53"/>
        <end position="73"/>
    </location>
</feature>
<organism evidence="2 3">
    <name type="scientific">Paraconexibacter antarcticus</name>
    <dbReference type="NCBI Taxonomy" id="2949664"/>
    <lineage>
        <taxon>Bacteria</taxon>
        <taxon>Bacillati</taxon>
        <taxon>Actinomycetota</taxon>
        <taxon>Thermoleophilia</taxon>
        <taxon>Solirubrobacterales</taxon>
        <taxon>Paraconexibacteraceae</taxon>
        <taxon>Paraconexibacter</taxon>
    </lineage>
</organism>
<proteinExistence type="predicted"/>
<keyword evidence="3" id="KW-1185">Reference proteome</keyword>
<reference evidence="2 3" key="1">
    <citation type="submission" date="2022-06" db="EMBL/GenBank/DDBJ databases">
        <title>Paraconexibacter antarcticus.</title>
        <authorList>
            <person name="Kim C.S."/>
        </authorList>
    </citation>
    <scope>NUCLEOTIDE SEQUENCE [LARGE SCALE GENOMIC DNA]</scope>
    <source>
        <strain evidence="2 3">02-257</strain>
    </source>
</reference>
<gene>
    <name evidence="2" type="ORF">NBH00_08010</name>
</gene>
<evidence type="ECO:0000313" key="3">
    <source>
        <dbReference type="Proteomes" id="UP001056035"/>
    </source>
</evidence>
<accession>A0ABY5DY97</accession>
<dbReference type="Proteomes" id="UP001056035">
    <property type="component" value="Chromosome"/>
</dbReference>
<dbReference type="RefSeq" id="WP_254572813.1">
    <property type="nucleotide sequence ID" value="NZ_CP098502.1"/>
</dbReference>